<dbReference type="AlphaFoldDB" id="A0A9Q0H4S6"/>
<dbReference type="PANTHER" id="PTHR33109:SF60">
    <property type="entry name" value="EPIDERMAL PATTERNING FACTOR-LIKE PROTEIN 8"/>
    <property type="match status" value="1"/>
</dbReference>
<dbReference type="OrthoDB" id="1874659at2759"/>
<reference evidence="7" key="1">
    <citation type="journal article" date="2023" name="Plant J.">
        <title>The genome of the king protea, Protea cynaroides.</title>
        <authorList>
            <person name="Chang J."/>
            <person name="Duong T.A."/>
            <person name="Schoeman C."/>
            <person name="Ma X."/>
            <person name="Roodt D."/>
            <person name="Barker N."/>
            <person name="Li Z."/>
            <person name="Van de Peer Y."/>
            <person name="Mizrachi E."/>
        </authorList>
    </citation>
    <scope>NUCLEOTIDE SEQUENCE</scope>
    <source>
        <tissue evidence="7">Young leaves</tissue>
    </source>
</reference>
<evidence type="ECO:0000256" key="4">
    <source>
        <dbReference type="ARBA" id="ARBA00022729"/>
    </source>
</evidence>
<proteinExistence type="inferred from homology"/>
<comment type="caution">
    <text evidence="7">The sequence shown here is derived from an EMBL/GenBank/DDBJ whole genome shotgun (WGS) entry which is preliminary data.</text>
</comment>
<evidence type="ECO:0000256" key="1">
    <source>
        <dbReference type="ARBA" id="ARBA00004613"/>
    </source>
</evidence>
<keyword evidence="5" id="KW-1015">Disulfide bond</keyword>
<evidence type="ECO:0000256" key="6">
    <source>
        <dbReference type="RuleBase" id="RU367102"/>
    </source>
</evidence>
<protein>
    <recommendedName>
        <fullName evidence="6">Epidermal patterning factor-like protein</fullName>
    </recommendedName>
</protein>
<keyword evidence="6" id="KW-0217">Developmental protein</keyword>
<dbReference type="GO" id="GO:0005576">
    <property type="term" value="C:extracellular region"/>
    <property type="evidence" value="ECO:0007669"/>
    <property type="project" value="UniProtKB-SubCell"/>
</dbReference>
<name>A0A9Q0H4S6_9MAGN</name>
<accession>A0A9Q0H4S6</accession>
<feature type="chain" id="PRO_5040540611" description="Epidermal patterning factor-like protein" evidence="6">
    <location>
        <begin position="30"/>
        <end position="105"/>
    </location>
</feature>
<comment type="similarity">
    <text evidence="2 6">Belongs to the plant cysteine rich small secretory peptide family. Epidermal patterning factor subfamily.</text>
</comment>
<evidence type="ECO:0000256" key="3">
    <source>
        <dbReference type="ARBA" id="ARBA00022525"/>
    </source>
</evidence>
<comment type="subcellular location">
    <subcellularLocation>
        <location evidence="1 6">Secreted</location>
    </subcellularLocation>
</comment>
<dbReference type="GO" id="GO:0010052">
    <property type="term" value="P:guard cell differentiation"/>
    <property type="evidence" value="ECO:0007669"/>
    <property type="project" value="UniProtKB-UniRule"/>
</dbReference>
<dbReference type="Pfam" id="PF17181">
    <property type="entry name" value="EPF"/>
    <property type="match status" value="1"/>
</dbReference>
<dbReference type="EMBL" id="JAMYWD010000010">
    <property type="protein sequence ID" value="KAJ4959250.1"/>
    <property type="molecule type" value="Genomic_DNA"/>
</dbReference>
<keyword evidence="4 6" id="KW-0732">Signal</keyword>
<feature type="signal peptide" evidence="6">
    <location>
        <begin position="1"/>
        <end position="29"/>
    </location>
</feature>
<evidence type="ECO:0000256" key="5">
    <source>
        <dbReference type="ARBA" id="ARBA00023157"/>
    </source>
</evidence>
<evidence type="ECO:0000313" key="8">
    <source>
        <dbReference type="Proteomes" id="UP001141806"/>
    </source>
</evidence>
<keyword evidence="8" id="KW-1185">Reference proteome</keyword>
<keyword evidence="3 6" id="KW-0964">Secreted</keyword>
<comment type="function">
    <text evidence="6">Controls stomatal patterning.</text>
</comment>
<organism evidence="7 8">
    <name type="scientific">Protea cynaroides</name>
    <dbReference type="NCBI Taxonomy" id="273540"/>
    <lineage>
        <taxon>Eukaryota</taxon>
        <taxon>Viridiplantae</taxon>
        <taxon>Streptophyta</taxon>
        <taxon>Embryophyta</taxon>
        <taxon>Tracheophyta</taxon>
        <taxon>Spermatophyta</taxon>
        <taxon>Magnoliopsida</taxon>
        <taxon>Proteales</taxon>
        <taxon>Proteaceae</taxon>
        <taxon>Protea</taxon>
    </lineage>
</organism>
<gene>
    <name evidence="7" type="ORF">NE237_026361</name>
</gene>
<dbReference type="Proteomes" id="UP001141806">
    <property type="component" value="Unassembled WGS sequence"/>
</dbReference>
<dbReference type="PANTHER" id="PTHR33109">
    <property type="entry name" value="EPIDERMAL PATTERNING FACTOR-LIKE PROTEIN 4"/>
    <property type="match status" value="1"/>
</dbReference>
<evidence type="ECO:0000313" key="7">
    <source>
        <dbReference type="EMBL" id="KAJ4959250.1"/>
    </source>
</evidence>
<dbReference type="InterPro" id="IPR039455">
    <property type="entry name" value="EPFL"/>
</dbReference>
<sequence length="105" mass="11847">MASPRKYLNGLRVAVILLIFSLTFPPSKPVGLNFSGYDENVKQRKHVLGSRPPQCVGKCLNCKPCIAALVIPPHQRRGERKSSHEDGSYYLLSWKCRCGDKFFQP</sequence>
<evidence type="ECO:0000256" key="2">
    <source>
        <dbReference type="ARBA" id="ARBA00008127"/>
    </source>
</evidence>